<sequence>MAAGTPLSLGPGHNSGIRRIEAGMLSCHADMNLANNPYELNMDRLINLEMEADFTGKAA</sequence>
<dbReference type="AlphaFoldDB" id="A0A858SP24"/>
<dbReference type="Proteomes" id="UP000503308">
    <property type="component" value="Chromosome"/>
</dbReference>
<organism evidence="1 2">
    <name type="scientific">Roseobacter ponti</name>
    <dbReference type="NCBI Taxonomy" id="1891787"/>
    <lineage>
        <taxon>Bacteria</taxon>
        <taxon>Pseudomonadati</taxon>
        <taxon>Pseudomonadota</taxon>
        <taxon>Alphaproteobacteria</taxon>
        <taxon>Rhodobacterales</taxon>
        <taxon>Roseobacteraceae</taxon>
        <taxon>Roseobacter</taxon>
    </lineage>
</organism>
<gene>
    <name evidence="1" type="ORF">G3256_03455</name>
</gene>
<protein>
    <submittedName>
        <fullName evidence="1">Uncharacterized protein</fullName>
    </submittedName>
</protein>
<dbReference type="InterPro" id="IPR027266">
    <property type="entry name" value="TrmE/GcvT-like"/>
</dbReference>
<dbReference type="SUPFAM" id="SSF103025">
    <property type="entry name" value="Folate-binding domain"/>
    <property type="match status" value="1"/>
</dbReference>
<evidence type="ECO:0000313" key="2">
    <source>
        <dbReference type="Proteomes" id="UP000503308"/>
    </source>
</evidence>
<dbReference type="KEGG" id="rpon:G3256_03455"/>
<dbReference type="Gene3D" id="3.30.1360.120">
    <property type="entry name" value="Probable tRNA modification gtpase trme, domain 1"/>
    <property type="match status" value="1"/>
</dbReference>
<keyword evidence="2" id="KW-1185">Reference proteome</keyword>
<accession>A0A858SP24</accession>
<dbReference type="EMBL" id="CP048788">
    <property type="protein sequence ID" value="QJF49652.1"/>
    <property type="molecule type" value="Genomic_DNA"/>
</dbReference>
<evidence type="ECO:0000313" key="1">
    <source>
        <dbReference type="EMBL" id="QJF49652.1"/>
    </source>
</evidence>
<reference evidence="1 2" key="1">
    <citation type="submission" date="2020-02" db="EMBL/GenBank/DDBJ databases">
        <title>Genome sequence of Roseobacter ponti.</title>
        <authorList>
            <person name="Hollensteiner J."/>
            <person name="Schneider D."/>
            <person name="Poehlein A."/>
            <person name="Daniel R."/>
        </authorList>
    </citation>
    <scope>NUCLEOTIDE SEQUENCE [LARGE SCALE GENOMIC DNA]</scope>
    <source>
        <strain evidence="1 2">DSM 106830</strain>
    </source>
</reference>
<name>A0A858SP24_9RHOB</name>
<proteinExistence type="predicted"/>